<reference evidence="2" key="3">
    <citation type="submission" date="2018-07" db="EMBL/GenBank/DDBJ databases">
        <title>WGS assembly of Glycine max.</title>
        <authorList>
            <person name="Schmutz J."/>
            <person name="Cannon S."/>
            <person name="Schlueter J."/>
            <person name="Ma J."/>
            <person name="Mitros T."/>
            <person name="Nelson W."/>
            <person name="Hyten D."/>
            <person name="Song Q."/>
            <person name="Thelen J."/>
            <person name="Cheng J."/>
            <person name="Xu D."/>
            <person name="Hellsten U."/>
            <person name="May G."/>
            <person name="Yu Y."/>
            <person name="Sakurai T."/>
            <person name="Umezawa T."/>
            <person name="Bhattacharyya M."/>
            <person name="Sandhu D."/>
            <person name="Valliyodan B."/>
            <person name="Lindquist E."/>
            <person name="Peto M."/>
            <person name="Grant D."/>
            <person name="Shu S."/>
            <person name="Goodstein D."/>
            <person name="Barry K."/>
            <person name="Futrell-Griggs M."/>
            <person name="Abernathy B."/>
            <person name="Du J."/>
            <person name="Tian Z."/>
            <person name="Zhu L."/>
            <person name="Gill N."/>
            <person name="Joshi T."/>
            <person name="Libault M."/>
            <person name="Sethuraman A."/>
            <person name="Zhang X."/>
            <person name="Shinozaki K."/>
            <person name="Nguyen H."/>
            <person name="Wing R."/>
            <person name="Cregan P."/>
            <person name="Specht J."/>
            <person name="Grimwood J."/>
            <person name="Rokhsar D."/>
            <person name="Stacey G."/>
            <person name="Shoemaker R."/>
            <person name="Jackson S."/>
        </authorList>
    </citation>
    <scope>NUCLEOTIDE SEQUENCE</scope>
    <source>
        <tissue evidence="2">Callus</tissue>
    </source>
</reference>
<evidence type="ECO:0000256" key="1">
    <source>
        <dbReference type="SAM" id="MobiDB-lite"/>
    </source>
</evidence>
<name>A0A0R0E7F4_SOYBN</name>
<feature type="compositionally biased region" description="Polar residues" evidence="1">
    <location>
        <begin position="146"/>
        <end position="159"/>
    </location>
</feature>
<dbReference type="Proteomes" id="UP000008827">
    <property type="component" value="Chromosome 20"/>
</dbReference>
<proteinExistence type="predicted"/>
<reference evidence="3" key="2">
    <citation type="submission" date="2018-02" db="UniProtKB">
        <authorList>
            <consortium name="EnsemblPlants"/>
        </authorList>
    </citation>
    <scope>IDENTIFICATION</scope>
    <source>
        <strain evidence="3">Williams 82</strain>
    </source>
</reference>
<reference evidence="2 3" key="1">
    <citation type="journal article" date="2010" name="Nature">
        <title>Genome sequence of the palaeopolyploid soybean.</title>
        <authorList>
            <person name="Schmutz J."/>
            <person name="Cannon S.B."/>
            <person name="Schlueter J."/>
            <person name="Ma J."/>
            <person name="Mitros T."/>
            <person name="Nelson W."/>
            <person name="Hyten D.L."/>
            <person name="Song Q."/>
            <person name="Thelen J.J."/>
            <person name="Cheng J."/>
            <person name="Xu D."/>
            <person name="Hellsten U."/>
            <person name="May G.D."/>
            <person name="Yu Y."/>
            <person name="Sakurai T."/>
            <person name="Umezawa T."/>
            <person name="Bhattacharyya M.K."/>
            <person name="Sandhu D."/>
            <person name="Valliyodan B."/>
            <person name="Lindquist E."/>
            <person name="Peto M."/>
            <person name="Grant D."/>
            <person name="Shu S."/>
            <person name="Goodstein D."/>
            <person name="Barry K."/>
            <person name="Futrell-Griggs M."/>
            <person name="Abernathy B."/>
            <person name="Du J."/>
            <person name="Tian Z."/>
            <person name="Zhu L."/>
            <person name="Gill N."/>
            <person name="Joshi T."/>
            <person name="Libault M."/>
            <person name="Sethuraman A."/>
            <person name="Zhang X.-C."/>
            <person name="Shinozaki K."/>
            <person name="Nguyen H.T."/>
            <person name="Wing R.A."/>
            <person name="Cregan P."/>
            <person name="Specht J."/>
            <person name="Grimwood J."/>
            <person name="Rokhsar D."/>
            <person name="Stacey G."/>
            <person name="Shoemaker R.C."/>
            <person name="Jackson S.A."/>
        </authorList>
    </citation>
    <scope>NUCLEOTIDE SEQUENCE</scope>
    <source>
        <strain evidence="3">cv. Williams 82</strain>
        <tissue evidence="2">Callus</tissue>
    </source>
</reference>
<sequence>MESGYMPWMQTNLGSVLGIPLQAWDAKHIKQILVGMGEVIEVDEDVEEKQRLDRARVLVKTPCRPKIQHFVDVHIGGEVFKVDVVEECGCGIHDHHIGQRSFMGSSDEVHSEDNYLESLSLRSMDMPELEGDLPKGIAPDRRTKLRGTTGSTIANSNDLGTHALPCGQTKRDDPLGKGFIPRPYDGRQSSTNGDQPARQRDETTATNPVDVMPKQGKAQNLRKITYATEEKLIHEKGNQERGVYSRNWRCKKKLQTGFAQIDTASTTNTSSPHIQYPRDMEQAGNGLNENSGSATEPITRIEGDNVNHQIQEAAEIWSMAKQLRLQEGLIKTNSLKK</sequence>
<evidence type="ECO:0000313" key="3">
    <source>
        <dbReference type="EnsemblPlants" id="KRG89782"/>
    </source>
</evidence>
<dbReference type="EMBL" id="CM000853">
    <property type="protein sequence ID" value="KRG89782.1"/>
    <property type="molecule type" value="Genomic_DNA"/>
</dbReference>
<accession>A0A0R0E7F4</accession>
<organism evidence="2">
    <name type="scientific">Glycine max</name>
    <name type="common">Soybean</name>
    <name type="synonym">Glycine hispida</name>
    <dbReference type="NCBI Taxonomy" id="3847"/>
    <lineage>
        <taxon>Eukaryota</taxon>
        <taxon>Viridiplantae</taxon>
        <taxon>Streptophyta</taxon>
        <taxon>Embryophyta</taxon>
        <taxon>Tracheophyta</taxon>
        <taxon>Spermatophyta</taxon>
        <taxon>Magnoliopsida</taxon>
        <taxon>eudicotyledons</taxon>
        <taxon>Gunneridae</taxon>
        <taxon>Pentapetalae</taxon>
        <taxon>rosids</taxon>
        <taxon>fabids</taxon>
        <taxon>Fabales</taxon>
        <taxon>Fabaceae</taxon>
        <taxon>Papilionoideae</taxon>
        <taxon>50 kb inversion clade</taxon>
        <taxon>NPAAA clade</taxon>
        <taxon>indigoferoid/millettioid clade</taxon>
        <taxon>Phaseoleae</taxon>
        <taxon>Glycine</taxon>
        <taxon>Glycine subgen. Soja</taxon>
    </lineage>
</organism>
<dbReference type="InParanoid" id="A0A0R0E7F4"/>
<keyword evidence="4" id="KW-1185">Reference proteome</keyword>
<dbReference type="PANTHER" id="PTHR34427">
    <property type="entry name" value="DUF4283 DOMAIN PROTEIN"/>
    <property type="match status" value="1"/>
</dbReference>
<evidence type="ECO:0000313" key="4">
    <source>
        <dbReference type="Proteomes" id="UP000008827"/>
    </source>
</evidence>
<feature type="region of interest" description="Disordered" evidence="1">
    <location>
        <begin position="127"/>
        <end position="212"/>
    </location>
</feature>
<gene>
    <name evidence="2" type="ORF">GLYMA_20G048100</name>
</gene>
<dbReference type="Gramene" id="KRG89782">
    <property type="protein sequence ID" value="KRG89782"/>
    <property type="gene ID" value="GLYMA_20G048100"/>
</dbReference>
<dbReference type="PANTHER" id="PTHR34427:SF5">
    <property type="entry name" value="DUF4283 DOMAIN-CONTAINING PROTEIN"/>
    <property type="match status" value="1"/>
</dbReference>
<dbReference type="AlphaFoldDB" id="A0A0R0E7F4"/>
<dbReference type="EnsemblPlants" id="KRG89782">
    <property type="protein sequence ID" value="KRG89782"/>
    <property type="gene ID" value="GLYMA_20G048100"/>
</dbReference>
<protein>
    <submittedName>
        <fullName evidence="2 3">Uncharacterized protein</fullName>
    </submittedName>
</protein>
<evidence type="ECO:0000313" key="2">
    <source>
        <dbReference type="EMBL" id="KRG89782.1"/>
    </source>
</evidence>